<protein>
    <submittedName>
        <fullName evidence="2">Uncharacterized protein</fullName>
    </submittedName>
</protein>
<organism evidence="2">
    <name type="scientific">candidate division WOR-3 bacterium</name>
    <dbReference type="NCBI Taxonomy" id="2052148"/>
    <lineage>
        <taxon>Bacteria</taxon>
        <taxon>Bacteria division WOR-3</taxon>
    </lineage>
</organism>
<reference evidence="2" key="1">
    <citation type="journal article" date="2020" name="mSystems">
        <title>Genome- and Community-Level Interaction Insights into Carbon Utilization and Element Cycling Functions of Hydrothermarchaeota in Hydrothermal Sediment.</title>
        <authorList>
            <person name="Zhou Z."/>
            <person name="Liu Y."/>
            <person name="Xu W."/>
            <person name="Pan J."/>
            <person name="Luo Z.H."/>
            <person name="Li M."/>
        </authorList>
    </citation>
    <scope>NUCLEOTIDE SEQUENCE [LARGE SCALE GENOMIC DNA]</scope>
    <source>
        <strain evidence="1">SpSt-265</strain>
        <strain evidence="2">SpSt-465</strain>
    </source>
</reference>
<dbReference type="EMBL" id="DSLG01000004">
    <property type="protein sequence ID" value="HEA87141.1"/>
    <property type="molecule type" value="Genomic_DNA"/>
</dbReference>
<name>A0A7C3EML5_UNCW3</name>
<gene>
    <name evidence="1" type="ORF">ENP94_03920</name>
    <name evidence="2" type="ORF">ENS16_05825</name>
</gene>
<evidence type="ECO:0000313" key="2">
    <source>
        <dbReference type="EMBL" id="HFJ54189.1"/>
    </source>
</evidence>
<dbReference type="EMBL" id="DSTU01000007">
    <property type="protein sequence ID" value="HFJ54189.1"/>
    <property type="molecule type" value="Genomic_DNA"/>
</dbReference>
<comment type="caution">
    <text evidence="2">The sequence shown here is derived from an EMBL/GenBank/DDBJ whole genome shotgun (WGS) entry which is preliminary data.</text>
</comment>
<evidence type="ECO:0000313" key="1">
    <source>
        <dbReference type="EMBL" id="HEA87141.1"/>
    </source>
</evidence>
<dbReference type="AlphaFoldDB" id="A0A7C3EML5"/>
<accession>A0A7C3EML5</accession>
<sequence length="126" mass="14923">MKKHNTPGISRVEQQVFNYLRRQDPDHIALHFARQRSGMVANYYLYALKADRIYRLVCELAGKAGVAPAVRRLYYSFALELEKLYRTRQNRDLATEIEIRRYKWTRRGLDPQLLDRLAAALRREIG</sequence>
<proteinExistence type="predicted"/>